<evidence type="ECO:0000313" key="3">
    <source>
        <dbReference type="EMBL" id="XBO37656.1"/>
    </source>
</evidence>
<dbReference type="InterPro" id="IPR000620">
    <property type="entry name" value="EamA_dom"/>
</dbReference>
<dbReference type="AlphaFoldDB" id="A0AAU7JBV7"/>
<feature type="transmembrane region" description="Helical" evidence="1">
    <location>
        <begin position="31"/>
        <end position="50"/>
    </location>
</feature>
<accession>A0AAU7JBV7</accession>
<evidence type="ECO:0000256" key="1">
    <source>
        <dbReference type="SAM" id="Phobius"/>
    </source>
</evidence>
<dbReference type="Pfam" id="PF00892">
    <property type="entry name" value="EamA"/>
    <property type="match status" value="1"/>
</dbReference>
<proteinExistence type="predicted"/>
<dbReference type="SUPFAM" id="SSF103481">
    <property type="entry name" value="Multidrug resistance efflux transporter EmrE"/>
    <property type="match status" value="1"/>
</dbReference>
<feature type="domain" description="EamA" evidence="2">
    <location>
        <begin position="5"/>
        <end position="132"/>
    </location>
</feature>
<keyword evidence="1" id="KW-0812">Transmembrane</keyword>
<dbReference type="PANTHER" id="PTHR22911">
    <property type="entry name" value="ACYL-MALONYL CONDENSING ENZYME-RELATED"/>
    <property type="match status" value="1"/>
</dbReference>
<dbReference type="EMBL" id="CP157484">
    <property type="protein sequence ID" value="XBO37656.1"/>
    <property type="molecule type" value="Genomic_DNA"/>
</dbReference>
<feature type="transmembrane region" description="Helical" evidence="1">
    <location>
        <begin position="93"/>
        <end position="110"/>
    </location>
</feature>
<feature type="transmembrane region" description="Helical" evidence="1">
    <location>
        <begin position="117"/>
        <end position="137"/>
    </location>
</feature>
<reference evidence="3" key="1">
    <citation type="submission" date="2024-05" db="EMBL/GenBank/DDBJ databases">
        <authorList>
            <person name="Kim S."/>
            <person name="Heo J."/>
            <person name="Choi H."/>
            <person name="Choi Y."/>
            <person name="Kwon S.-W."/>
            <person name="Kim Y."/>
        </authorList>
    </citation>
    <scope>NUCLEOTIDE SEQUENCE</scope>
    <source>
        <strain evidence="3">KACC 23698</strain>
    </source>
</reference>
<keyword evidence="1" id="KW-0472">Membrane</keyword>
<name>A0AAU7JBV7_9HYPH</name>
<keyword evidence="1" id="KW-1133">Transmembrane helix</keyword>
<sequence>MLASLVGGALLIALAPILVRMSDVDPVASGLYRVLTAAPLLWVLVAMSPRAEAAVPAKGRDILLLSASGLLLAMDLGLWHISVDMTSVANATAFNNCSPIFVAVALAMMGQAPGRPLLLALAVTTAGMTLMSAGRFSLSSHHVAGDLIAVSTGAFYGGYILLMGRLAPAAFDGRLHGRQHHRRDSGAFRLRAPA</sequence>
<dbReference type="InterPro" id="IPR037185">
    <property type="entry name" value="EmrE-like"/>
</dbReference>
<evidence type="ECO:0000259" key="2">
    <source>
        <dbReference type="Pfam" id="PF00892"/>
    </source>
</evidence>
<organism evidence="3">
    <name type="scientific">Alsobacter sp. KACC 23698</name>
    <dbReference type="NCBI Taxonomy" id="3149229"/>
    <lineage>
        <taxon>Bacteria</taxon>
        <taxon>Pseudomonadati</taxon>
        <taxon>Pseudomonadota</taxon>
        <taxon>Alphaproteobacteria</taxon>
        <taxon>Hyphomicrobiales</taxon>
        <taxon>Alsobacteraceae</taxon>
        <taxon>Alsobacter</taxon>
    </lineage>
</organism>
<feature type="transmembrane region" description="Helical" evidence="1">
    <location>
        <begin position="62"/>
        <end position="81"/>
    </location>
</feature>
<protein>
    <submittedName>
        <fullName evidence="3">EamA family transporter</fullName>
    </submittedName>
</protein>
<feature type="transmembrane region" description="Helical" evidence="1">
    <location>
        <begin position="143"/>
        <end position="162"/>
    </location>
</feature>
<dbReference type="GO" id="GO:0016020">
    <property type="term" value="C:membrane"/>
    <property type="evidence" value="ECO:0007669"/>
    <property type="project" value="InterPro"/>
</dbReference>
<dbReference type="RefSeq" id="WP_406854481.1">
    <property type="nucleotide sequence ID" value="NZ_CP157484.1"/>
</dbReference>
<dbReference type="PANTHER" id="PTHR22911:SF76">
    <property type="entry name" value="EAMA DOMAIN-CONTAINING PROTEIN"/>
    <property type="match status" value="1"/>
</dbReference>
<gene>
    <name evidence="3" type="ORF">ABEG18_18280</name>
</gene>